<protein>
    <submittedName>
        <fullName evidence="1">Zinc finger BED domain-containing protein 5</fullName>
    </submittedName>
</protein>
<evidence type="ECO:0000313" key="2">
    <source>
        <dbReference type="Proteomes" id="UP000887116"/>
    </source>
</evidence>
<proteinExistence type="predicted"/>
<reference evidence="1" key="1">
    <citation type="submission" date="2020-07" db="EMBL/GenBank/DDBJ databases">
        <title>Multicomponent nature underlies the extraordinary mechanical properties of spider dragline silk.</title>
        <authorList>
            <person name="Kono N."/>
            <person name="Nakamura H."/>
            <person name="Mori M."/>
            <person name="Yoshida Y."/>
            <person name="Ohtoshi R."/>
            <person name="Malay A.D."/>
            <person name="Moran D.A.P."/>
            <person name="Tomita M."/>
            <person name="Numata K."/>
            <person name="Arakawa K."/>
        </authorList>
    </citation>
    <scope>NUCLEOTIDE SEQUENCE</scope>
</reference>
<comment type="caution">
    <text evidence="1">The sequence shown here is derived from an EMBL/GenBank/DDBJ whole genome shotgun (WGS) entry which is preliminary data.</text>
</comment>
<dbReference type="Proteomes" id="UP000887116">
    <property type="component" value="Unassembled WGS sequence"/>
</dbReference>
<accession>A0A8X6LVE5</accession>
<gene>
    <name evidence="1" type="primary">ZBED5_298</name>
    <name evidence="1" type="ORF">TNCT_559501</name>
</gene>
<name>A0A8X6LVE5_TRICU</name>
<evidence type="ECO:0000313" key="1">
    <source>
        <dbReference type="EMBL" id="GFR23410.1"/>
    </source>
</evidence>
<dbReference type="EMBL" id="BMAO01038220">
    <property type="protein sequence ID" value="GFR23410.1"/>
    <property type="molecule type" value="Genomic_DNA"/>
</dbReference>
<dbReference type="AlphaFoldDB" id="A0A8X6LVE5"/>
<keyword evidence="2" id="KW-1185">Reference proteome</keyword>
<organism evidence="1 2">
    <name type="scientific">Trichonephila clavata</name>
    <name type="common">Joro spider</name>
    <name type="synonym">Nephila clavata</name>
    <dbReference type="NCBI Taxonomy" id="2740835"/>
    <lineage>
        <taxon>Eukaryota</taxon>
        <taxon>Metazoa</taxon>
        <taxon>Ecdysozoa</taxon>
        <taxon>Arthropoda</taxon>
        <taxon>Chelicerata</taxon>
        <taxon>Arachnida</taxon>
        <taxon>Araneae</taxon>
        <taxon>Araneomorphae</taxon>
        <taxon>Entelegynae</taxon>
        <taxon>Araneoidea</taxon>
        <taxon>Nephilidae</taxon>
        <taxon>Trichonephila</taxon>
    </lineage>
</organism>
<sequence>MNWCCHCWVQSSVIVGKYCEINNSSNTKHTIGVEKEARSNLLPPPRDRLFDRLAEERFIRSSFPQEVVRQIVNKVSVSKEIPYYLKHKDCPHNESLENVSLKKSDVVTSNAEIYRCRHSGTHQIPVPYSYSLIFQLYPLASNFGQVVLTKRCKCDTSYLSLTFTSTGDEEAPDAVCFFIRKILANSSLAPGKLLRHLEKNYPTDKGKDVTFLKEDLKAIIRA</sequence>